<organism evidence="2 3">
    <name type="scientific">Cryobacterium levicorallinum</name>
    <dbReference type="NCBI Taxonomy" id="995038"/>
    <lineage>
        <taxon>Bacteria</taxon>
        <taxon>Bacillati</taxon>
        <taxon>Actinomycetota</taxon>
        <taxon>Actinomycetes</taxon>
        <taxon>Micrococcales</taxon>
        <taxon>Microbacteriaceae</taxon>
        <taxon>Cryobacterium</taxon>
    </lineage>
</organism>
<sequence length="110" mass="12165">MPDHRRIRQQKQRLGHERAERGYGETQNVPVYGLRAQNIDASTLRRSAHTPPAHTPPAHTPPAHTPPAHTPPAYDRARNRCALPRLPQRSFGSGAVIPALPRTPTVLHGC</sequence>
<comment type="caution">
    <text evidence="2">The sequence shown here is derived from an EMBL/GenBank/DDBJ whole genome shotgun (WGS) entry which is preliminary data.</text>
</comment>
<feature type="compositionally biased region" description="Pro residues" evidence="1">
    <location>
        <begin position="53"/>
        <end position="70"/>
    </location>
</feature>
<feature type="compositionally biased region" description="Basic and acidic residues" evidence="1">
    <location>
        <begin position="14"/>
        <end position="23"/>
    </location>
</feature>
<dbReference type="EMBL" id="SOFE01000014">
    <property type="protein sequence ID" value="TFB85120.1"/>
    <property type="molecule type" value="Genomic_DNA"/>
</dbReference>
<dbReference type="AlphaFoldDB" id="A0A4R8VLK4"/>
<gene>
    <name evidence="2" type="ORF">E3O11_08790</name>
</gene>
<reference evidence="2 3" key="1">
    <citation type="submission" date="2019-03" db="EMBL/GenBank/DDBJ databases">
        <title>Genomics of glacier-inhabiting Cryobacterium strains.</title>
        <authorList>
            <person name="Liu Q."/>
            <person name="Xin Y.-H."/>
        </authorList>
    </citation>
    <scope>NUCLEOTIDE SEQUENCE [LARGE SCALE GENOMIC DNA]</scope>
    <source>
        <strain evidence="2 3">Hh34</strain>
    </source>
</reference>
<name>A0A4R8VLK4_9MICO</name>
<feature type="compositionally biased region" description="Basic residues" evidence="1">
    <location>
        <begin position="1"/>
        <end position="13"/>
    </location>
</feature>
<protein>
    <submittedName>
        <fullName evidence="2">Uncharacterized protein</fullName>
    </submittedName>
</protein>
<evidence type="ECO:0000313" key="3">
    <source>
        <dbReference type="Proteomes" id="UP000297963"/>
    </source>
</evidence>
<feature type="region of interest" description="Disordered" evidence="1">
    <location>
        <begin position="1"/>
        <end position="110"/>
    </location>
</feature>
<proteinExistence type="predicted"/>
<accession>A0A4R8VLK4</accession>
<dbReference type="Proteomes" id="UP000297963">
    <property type="component" value="Unassembled WGS sequence"/>
</dbReference>
<evidence type="ECO:0000313" key="2">
    <source>
        <dbReference type="EMBL" id="TFB85120.1"/>
    </source>
</evidence>
<evidence type="ECO:0000256" key="1">
    <source>
        <dbReference type="SAM" id="MobiDB-lite"/>
    </source>
</evidence>